<evidence type="ECO:0000259" key="8">
    <source>
        <dbReference type="PROSITE" id="PS50850"/>
    </source>
</evidence>
<dbReference type="EMBL" id="BAABUK010000040">
    <property type="protein sequence ID" value="GAA5817323.1"/>
    <property type="molecule type" value="Genomic_DNA"/>
</dbReference>
<organism evidence="9 10">
    <name type="scientific">Mucor flavus</name>
    <dbReference type="NCBI Taxonomy" id="439312"/>
    <lineage>
        <taxon>Eukaryota</taxon>
        <taxon>Fungi</taxon>
        <taxon>Fungi incertae sedis</taxon>
        <taxon>Mucoromycota</taxon>
        <taxon>Mucoromycotina</taxon>
        <taxon>Mucoromycetes</taxon>
        <taxon>Mucorales</taxon>
        <taxon>Mucorineae</taxon>
        <taxon>Mucoraceae</taxon>
        <taxon>Mucor</taxon>
    </lineage>
</organism>
<dbReference type="SUPFAM" id="SSF103473">
    <property type="entry name" value="MFS general substrate transporter"/>
    <property type="match status" value="1"/>
</dbReference>
<keyword evidence="5 7" id="KW-0472">Membrane</keyword>
<feature type="compositionally biased region" description="Polar residues" evidence="6">
    <location>
        <begin position="1530"/>
        <end position="1541"/>
    </location>
</feature>
<feature type="compositionally biased region" description="Polar residues" evidence="6">
    <location>
        <begin position="1554"/>
        <end position="1564"/>
    </location>
</feature>
<evidence type="ECO:0000256" key="3">
    <source>
        <dbReference type="ARBA" id="ARBA00022692"/>
    </source>
</evidence>
<feature type="compositionally biased region" description="Basic and acidic residues" evidence="6">
    <location>
        <begin position="1395"/>
        <end position="1405"/>
    </location>
</feature>
<feature type="transmembrane region" description="Helical" evidence="7">
    <location>
        <begin position="426"/>
        <end position="446"/>
    </location>
</feature>
<dbReference type="InterPro" id="IPR011701">
    <property type="entry name" value="MFS"/>
</dbReference>
<feature type="compositionally biased region" description="Low complexity" evidence="6">
    <location>
        <begin position="1430"/>
        <end position="1439"/>
    </location>
</feature>
<keyword evidence="4 7" id="KW-1133">Transmembrane helix</keyword>
<feature type="compositionally biased region" description="Polar residues" evidence="6">
    <location>
        <begin position="670"/>
        <end position="679"/>
    </location>
</feature>
<dbReference type="CDD" id="cd17330">
    <property type="entry name" value="MFS_SLC46_TetA_like"/>
    <property type="match status" value="1"/>
</dbReference>
<feature type="compositionally biased region" description="Polar residues" evidence="6">
    <location>
        <begin position="536"/>
        <end position="546"/>
    </location>
</feature>
<feature type="transmembrane region" description="Helical" evidence="7">
    <location>
        <begin position="280"/>
        <end position="302"/>
    </location>
</feature>
<protein>
    <recommendedName>
        <fullName evidence="8">Major facilitator superfamily (MFS) profile domain-containing protein</fullName>
    </recommendedName>
</protein>
<feature type="compositionally biased region" description="Basic and acidic residues" evidence="6">
    <location>
        <begin position="1217"/>
        <end position="1232"/>
    </location>
</feature>
<evidence type="ECO:0000256" key="6">
    <source>
        <dbReference type="SAM" id="MobiDB-lite"/>
    </source>
</evidence>
<feature type="domain" description="Major facilitator superfamily (MFS) profile" evidence="8">
    <location>
        <begin position="108"/>
        <end position="560"/>
    </location>
</feature>
<feature type="compositionally biased region" description="Basic and acidic residues" evidence="6">
    <location>
        <begin position="1444"/>
        <end position="1454"/>
    </location>
</feature>
<keyword evidence="10" id="KW-1185">Reference proteome</keyword>
<feature type="region of interest" description="Disordered" evidence="6">
    <location>
        <begin position="536"/>
        <end position="578"/>
    </location>
</feature>
<feature type="region of interest" description="Disordered" evidence="6">
    <location>
        <begin position="955"/>
        <end position="1136"/>
    </location>
</feature>
<feature type="transmembrane region" description="Helical" evidence="7">
    <location>
        <begin position="471"/>
        <end position="495"/>
    </location>
</feature>
<dbReference type="InterPro" id="IPR036259">
    <property type="entry name" value="MFS_trans_sf"/>
</dbReference>
<dbReference type="InterPro" id="IPR020846">
    <property type="entry name" value="MFS_dom"/>
</dbReference>
<feature type="region of interest" description="Disordered" evidence="6">
    <location>
        <begin position="761"/>
        <end position="894"/>
    </location>
</feature>
<evidence type="ECO:0000313" key="9">
    <source>
        <dbReference type="EMBL" id="GAA5817323.1"/>
    </source>
</evidence>
<feature type="transmembrane region" description="Helical" evidence="7">
    <location>
        <begin position="351"/>
        <end position="369"/>
    </location>
</feature>
<feature type="compositionally biased region" description="Low complexity" evidence="6">
    <location>
        <begin position="547"/>
        <end position="558"/>
    </location>
</feature>
<feature type="compositionally biased region" description="Basic and acidic residues" evidence="6">
    <location>
        <begin position="774"/>
        <end position="809"/>
    </location>
</feature>
<evidence type="ECO:0000256" key="7">
    <source>
        <dbReference type="SAM" id="Phobius"/>
    </source>
</evidence>
<dbReference type="Gene3D" id="1.20.1250.20">
    <property type="entry name" value="MFS general substrate transporter like domains"/>
    <property type="match status" value="1"/>
</dbReference>
<evidence type="ECO:0000256" key="4">
    <source>
        <dbReference type="ARBA" id="ARBA00022989"/>
    </source>
</evidence>
<feature type="compositionally biased region" description="Polar residues" evidence="6">
    <location>
        <begin position="569"/>
        <end position="578"/>
    </location>
</feature>
<evidence type="ECO:0000256" key="1">
    <source>
        <dbReference type="ARBA" id="ARBA00004141"/>
    </source>
</evidence>
<reference evidence="9 10" key="1">
    <citation type="submission" date="2024-04" db="EMBL/GenBank/DDBJ databases">
        <title>genome sequences of Mucor flavus KT1a and Helicostylum pulchrum KT1b strains isolated from the surface of a dry-aged beef.</title>
        <authorList>
            <person name="Toyotome T."/>
            <person name="Hosono M."/>
            <person name="Torimaru M."/>
            <person name="Fukuda K."/>
            <person name="Mikami N."/>
        </authorList>
    </citation>
    <scope>NUCLEOTIDE SEQUENCE [LARGE SCALE GENOMIC DNA]</scope>
    <source>
        <strain evidence="9 10">KT1a</strain>
    </source>
</reference>
<dbReference type="PANTHER" id="PTHR23504:SF15">
    <property type="entry name" value="MAJOR FACILITATOR SUPERFAMILY (MFS) PROFILE DOMAIN-CONTAINING PROTEIN"/>
    <property type="match status" value="1"/>
</dbReference>
<evidence type="ECO:0000313" key="10">
    <source>
        <dbReference type="Proteomes" id="UP001473302"/>
    </source>
</evidence>
<accession>A0ABP9ZDZ2</accession>
<evidence type="ECO:0000256" key="2">
    <source>
        <dbReference type="ARBA" id="ARBA00022448"/>
    </source>
</evidence>
<comment type="subcellular location">
    <subcellularLocation>
        <location evidence="1">Membrane</location>
        <topology evidence="1">Multi-pass membrane protein</topology>
    </subcellularLocation>
</comment>
<feature type="compositionally biased region" description="Basic and acidic residues" evidence="6">
    <location>
        <begin position="1088"/>
        <end position="1121"/>
    </location>
</feature>
<feature type="region of interest" description="Disordered" evidence="6">
    <location>
        <begin position="607"/>
        <end position="680"/>
    </location>
</feature>
<evidence type="ECO:0000256" key="5">
    <source>
        <dbReference type="ARBA" id="ARBA00023136"/>
    </source>
</evidence>
<feature type="transmembrane region" description="Helical" evidence="7">
    <location>
        <begin position="389"/>
        <end position="414"/>
    </location>
</feature>
<feature type="compositionally biased region" description="Polar residues" evidence="6">
    <location>
        <begin position="1572"/>
        <end position="1590"/>
    </location>
</feature>
<feature type="transmembrane region" description="Helical" evidence="7">
    <location>
        <begin position="146"/>
        <end position="168"/>
    </location>
</feature>
<feature type="transmembrane region" description="Helical" evidence="7">
    <location>
        <begin position="110"/>
        <end position="134"/>
    </location>
</feature>
<proteinExistence type="predicted"/>
<dbReference type="PROSITE" id="PS50850">
    <property type="entry name" value="MFS"/>
    <property type="match status" value="1"/>
</dbReference>
<dbReference type="Pfam" id="PF07690">
    <property type="entry name" value="MFS_1"/>
    <property type="match status" value="1"/>
</dbReference>
<sequence>MMNVPDPVSSSFTDSISSELHRRMEAEEINSLHNNNLQSVHSNLSNLNGSYTAPLNINKSMLEISKRRGSNTGSISSSHYLNEEGSLYSSGGDSDDGDDKVTPLPKVQMFVISVLLFSEPLTSTILFPFIYSMLRDFHLSDDEKEIGSYAGWITSVFFIAQFCTAMMWGKISDRFGRRPVLLTGLIGNSVSSCLFGLSTNIWWAIGSRALCGIMNGNSGVARSVVSEITDNTNKPKAFSIFSIMWNTGMIGPALGGYLSKPAENFPTIFGNCQFLKDYPYFLPCFVSACGSIIGFVIGCFYLEESNPNVLAHRKWNKEQSERTALLGNEVGRADNNNDEYSSKKNIPKSGSLRNITMTSIIVIITYSLYGFHAMVFDEVLPLYFTAPVYAGGLGVSLPEFAGLLSFLGISQLIFQFGVYPRMTRQFDVLVLCRVALFIFIPVYIVFPELSVYREWALSQLLDSTTNWSFRFGYAFILIFRFFASCVAFTGLTIMVNTSATSEVLGTVNGISQSCLSLVRALAPTLGALGAHIMSTGETPPSATARFTSPSSTISNTSNKKYPGTPKSPMLNTNPIGNRNSQTRQRLLASKISAPRPMNLPSLRREHAVGTEVPAASPSTSHGWGSSTSSPSLPQTTEINKPAEPAITSSPVIKPEEPLVESTKVDPASSPPLNTSQASTVRAWAVPTVSKPSTQPPTTDFPTAAEAAAKKTALLYDDKEYLKYAASDPNHTSWDEMVSEDLDDFQVDVVEFDDGTKVQVDGNEDKINAVSPSDRFTEDYDRSYPPRHHNEQSDHGYHKPTYRRSEDHGYNSRYNNGNNSSNSNYDNRRHSNVAPSAPSNEERRTSNTTTDRWTRRESFDTTRLNTNRRSSYDRKSVGPSHPPVYNNPPASSSVYHPTLLQRPRRLSEQSFRSDHSREDHVNPLQIIAEPNAQQPDEIAAEITAAQREVMLTAAERAKKRRDEEEAEFEAARIRARQKADALARLAEAKKAPEVKKESESKMEPESKPESKKELDVKKEVLKKDAVKKEEEKKSSKVKSPTPPQPSSVQDKNETKTSVSSSSSSTTSAQKPIETAPLPDTSKPWNLVAAKKEIVIAKRPTTKSDTKETTKEPESLTTKKEEEIVVPSVDKNDKPLSKDEQNWEVFVSKVKTDAPIPKADAVLSDWNSYAVRLQKSVADNRASLDAKHKANNADKIVEVVDYTQNEEWGTIPSHITQGRAHDRGWTRNDEEHGGNGRNSYYNSHRGHGMTSTVADRGGRGGRGTGRGRGGITGRHSTSSSTHYNKFDTPNSNDYWRQPDTDEQKQPVVTEILKHEPIAEKFDKQETPESSDTTVVISKKTRLSNLLKESKSPIFPNFIEKLAGKKPANMSFMVDTDESDKDITMMDQVIITETRSIEESVTEERNTTDESEDTCISVPDVDKNHVPETMDETSTTSSTTSTPPRTQFDHTKNDSSRKMNVNPNYPVLVYRYPISQQTQNTEDARFEGVQQRPTGVYLMPQQQYVTGNQYMVSYPQVGTGVQPVYYPTLSWQQQEQHHFNNNPTSSPPRPHYEQRRPYNNNFKSAHNPTEWESHNGYQSHRFNNNTSTYQRGNSYRKRGWSNTTNPRGRGNHAAQPRRYPDSPSLPLTPSVDNL</sequence>
<feature type="compositionally biased region" description="Low complexity" evidence="6">
    <location>
        <begin position="616"/>
        <end position="631"/>
    </location>
</feature>
<name>A0ABP9ZDZ2_9FUNG</name>
<feature type="region of interest" description="Disordered" evidence="6">
    <location>
        <begin position="1217"/>
        <end position="1299"/>
    </location>
</feature>
<comment type="caution">
    <text evidence="9">The sequence shown here is derived from an EMBL/GenBank/DDBJ whole genome shotgun (WGS) entry which is preliminary data.</text>
</comment>
<keyword evidence="2" id="KW-0813">Transport</keyword>
<feature type="region of interest" description="Disordered" evidence="6">
    <location>
        <begin position="1395"/>
        <end position="1458"/>
    </location>
</feature>
<feature type="compositionally biased region" description="Gly residues" evidence="6">
    <location>
        <begin position="1258"/>
        <end position="1270"/>
    </location>
</feature>
<feature type="compositionally biased region" description="Basic and acidic residues" evidence="6">
    <location>
        <begin position="968"/>
        <end position="1033"/>
    </location>
</feature>
<feature type="compositionally biased region" description="Low complexity" evidence="6">
    <location>
        <begin position="810"/>
        <end position="824"/>
    </location>
</feature>
<gene>
    <name evidence="9" type="ORF">MFLAVUS_010867</name>
</gene>
<feature type="region of interest" description="Disordered" evidence="6">
    <location>
        <begin position="1530"/>
        <end position="1631"/>
    </location>
</feature>
<feature type="compositionally biased region" description="Polar residues" evidence="6">
    <location>
        <begin position="1622"/>
        <end position="1631"/>
    </location>
</feature>
<keyword evidence="3 7" id="KW-0812">Transmembrane</keyword>
<dbReference type="Proteomes" id="UP001473302">
    <property type="component" value="Unassembled WGS sequence"/>
</dbReference>
<feature type="compositionally biased region" description="Low complexity" evidence="6">
    <location>
        <begin position="1054"/>
        <end position="1066"/>
    </location>
</feature>
<dbReference type="PANTHER" id="PTHR23504">
    <property type="entry name" value="MAJOR FACILITATOR SUPERFAMILY DOMAIN-CONTAINING PROTEIN 10"/>
    <property type="match status" value="1"/>
</dbReference>